<feature type="compositionally biased region" description="Acidic residues" evidence="1">
    <location>
        <begin position="91"/>
        <end position="108"/>
    </location>
</feature>
<dbReference type="HOGENOM" id="CLU_2006744_0_0_1"/>
<dbReference type="EMBL" id="ACPB03002292">
    <property type="status" value="NOT_ANNOTATED_CDS"/>
    <property type="molecule type" value="Genomic_DNA"/>
</dbReference>
<dbReference type="Proteomes" id="UP000015103">
    <property type="component" value="Unassembled WGS sequence"/>
</dbReference>
<sequence>MGPPGQKDASVNCVPEVLVRMKLFPFPTSRGGDGLEYDFSPERGYNDSPSCLRLRSEGEEDGDEIEGEEDGDEREKEEDGDEREGDRDEKEEYGDERDGDGDEREEEDYVRVISVQNDIFSLGK</sequence>
<evidence type="ECO:0000256" key="1">
    <source>
        <dbReference type="SAM" id="MobiDB-lite"/>
    </source>
</evidence>
<dbReference type="AlphaFoldDB" id="T1IEW8"/>
<evidence type="ECO:0000313" key="3">
    <source>
        <dbReference type="Proteomes" id="UP000015103"/>
    </source>
</evidence>
<evidence type="ECO:0000313" key="2">
    <source>
        <dbReference type="EnsemblMetazoa" id="RPRC014837-PA"/>
    </source>
</evidence>
<name>T1IEW8_RHOPR</name>
<reference evidence="2" key="1">
    <citation type="submission" date="2015-05" db="UniProtKB">
        <authorList>
            <consortium name="EnsemblMetazoa"/>
        </authorList>
    </citation>
    <scope>IDENTIFICATION</scope>
</reference>
<dbReference type="InParanoid" id="T1IEW8"/>
<proteinExistence type="predicted"/>
<keyword evidence="3" id="KW-1185">Reference proteome</keyword>
<dbReference type="EnsemblMetazoa" id="RPRC014837-RA">
    <property type="protein sequence ID" value="RPRC014837-PA"/>
    <property type="gene ID" value="RPRC014837"/>
</dbReference>
<organism evidence="2 3">
    <name type="scientific">Rhodnius prolixus</name>
    <name type="common">Triatomid bug</name>
    <dbReference type="NCBI Taxonomy" id="13249"/>
    <lineage>
        <taxon>Eukaryota</taxon>
        <taxon>Metazoa</taxon>
        <taxon>Ecdysozoa</taxon>
        <taxon>Arthropoda</taxon>
        <taxon>Hexapoda</taxon>
        <taxon>Insecta</taxon>
        <taxon>Pterygota</taxon>
        <taxon>Neoptera</taxon>
        <taxon>Paraneoptera</taxon>
        <taxon>Hemiptera</taxon>
        <taxon>Heteroptera</taxon>
        <taxon>Panheteroptera</taxon>
        <taxon>Cimicomorpha</taxon>
        <taxon>Reduviidae</taxon>
        <taxon>Triatominae</taxon>
        <taxon>Rhodnius</taxon>
    </lineage>
</organism>
<dbReference type="VEuPathDB" id="VectorBase:RPRC014837"/>
<accession>T1IEW8</accession>
<feature type="region of interest" description="Disordered" evidence="1">
    <location>
        <begin position="24"/>
        <end position="110"/>
    </location>
</feature>
<feature type="compositionally biased region" description="Acidic residues" evidence="1">
    <location>
        <begin position="58"/>
        <end position="83"/>
    </location>
</feature>
<protein>
    <submittedName>
        <fullName evidence="2">Uncharacterized protein</fullName>
    </submittedName>
</protein>